<reference evidence="2" key="1">
    <citation type="journal article" date="2019" name="Int. J. Syst. Evol. Microbiol.">
        <title>The Global Catalogue of Microorganisms (GCM) 10K type strain sequencing project: providing services to taxonomists for standard genome sequencing and annotation.</title>
        <authorList>
            <consortium name="The Broad Institute Genomics Platform"/>
            <consortium name="The Broad Institute Genome Sequencing Center for Infectious Disease"/>
            <person name="Wu L."/>
            <person name="Ma J."/>
        </authorList>
    </citation>
    <scope>NUCLEOTIDE SEQUENCE [LARGE SCALE GENOMIC DNA]</scope>
    <source>
        <strain evidence="2">JCM 17441</strain>
    </source>
</reference>
<dbReference type="EMBL" id="BAABAT010000025">
    <property type="protein sequence ID" value="GAA4256877.1"/>
    <property type="molecule type" value="Genomic_DNA"/>
</dbReference>
<gene>
    <name evidence="1" type="ORF">GCM10022255_071500</name>
</gene>
<name>A0ABP8DIG4_9ACTN</name>
<protein>
    <recommendedName>
        <fullName evidence="3">MoaD/ThiS family protein</fullName>
    </recommendedName>
</protein>
<evidence type="ECO:0000313" key="2">
    <source>
        <dbReference type="Proteomes" id="UP001500620"/>
    </source>
</evidence>
<keyword evidence="2" id="KW-1185">Reference proteome</keyword>
<sequence>MIVEVRGRIPGRDRGEMPAVRVEAGPGTTVGDLIGRAVAEQVRLLAADRAQCRVVLDRQYLTADDIRAQAAAGAVRLREPAQREPAPPDAGAEAARARAAFGKGAFAVFVGGRQLHGLDEPVAARPGEVVVFLRLVPLAGG</sequence>
<comment type="caution">
    <text evidence="1">The sequence shown here is derived from an EMBL/GenBank/DDBJ whole genome shotgun (WGS) entry which is preliminary data.</text>
</comment>
<evidence type="ECO:0008006" key="3">
    <source>
        <dbReference type="Google" id="ProtNLM"/>
    </source>
</evidence>
<accession>A0ABP8DIG4</accession>
<organism evidence="1 2">
    <name type="scientific">Dactylosporangium darangshiense</name>
    <dbReference type="NCBI Taxonomy" id="579108"/>
    <lineage>
        <taxon>Bacteria</taxon>
        <taxon>Bacillati</taxon>
        <taxon>Actinomycetota</taxon>
        <taxon>Actinomycetes</taxon>
        <taxon>Micromonosporales</taxon>
        <taxon>Micromonosporaceae</taxon>
        <taxon>Dactylosporangium</taxon>
    </lineage>
</organism>
<evidence type="ECO:0000313" key="1">
    <source>
        <dbReference type="EMBL" id="GAA4256877.1"/>
    </source>
</evidence>
<dbReference type="Proteomes" id="UP001500620">
    <property type="component" value="Unassembled WGS sequence"/>
</dbReference>
<proteinExistence type="predicted"/>